<evidence type="ECO:0000313" key="2">
    <source>
        <dbReference type="EMBL" id="MCT7376301.1"/>
    </source>
</evidence>
<evidence type="ECO:0000256" key="1">
    <source>
        <dbReference type="ARBA" id="ARBA00010552"/>
    </source>
</evidence>
<dbReference type="EMBL" id="JAOCZP010000004">
    <property type="protein sequence ID" value="MCT7376301.1"/>
    <property type="molecule type" value="Genomic_DNA"/>
</dbReference>
<evidence type="ECO:0000313" key="3">
    <source>
        <dbReference type="Proteomes" id="UP001320831"/>
    </source>
</evidence>
<proteinExistence type="inferred from homology"/>
<comment type="caution">
    <text evidence="2">The sequence shown here is derived from an EMBL/GenBank/DDBJ whole genome shotgun (WGS) entry which is preliminary data.</text>
</comment>
<protein>
    <submittedName>
        <fullName evidence="2">RidA family protein</fullName>
    </submittedName>
</protein>
<dbReference type="Proteomes" id="UP001320831">
    <property type="component" value="Unassembled WGS sequence"/>
</dbReference>
<dbReference type="InterPro" id="IPR006175">
    <property type="entry name" value="YjgF/YER057c/UK114"/>
</dbReference>
<dbReference type="PANTHER" id="PTHR11803">
    <property type="entry name" value="2-IMINOBUTANOATE/2-IMINOPROPANOATE DEAMINASE RIDA"/>
    <property type="match status" value="1"/>
</dbReference>
<dbReference type="InterPro" id="IPR035959">
    <property type="entry name" value="RutC-like_sf"/>
</dbReference>
<dbReference type="Pfam" id="PF01042">
    <property type="entry name" value="Ribonuc_L-PSP"/>
    <property type="match status" value="1"/>
</dbReference>
<accession>A0ABT2LP11</accession>
<gene>
    <name evidence="2" type="ORF">N5A92_14780</name>
</gene>
<sequence length="130" mass="14226">MRRTKVNPWTFPGFFDAGVMIEGHRRVLFLNGQAAVSADGETMHPGDMRAQAALTLDNIETVLRAAGMSVANIVRMNTYVTDVDVYFEHADELIAERLAKFDVSPPGVLAGISRLARPELLIELEAIAAD</sequence>
<name>A0ABT2LP11_9HYPH</name>
<organism evidence="2 3">
    <name type="scientific">Chelativorans salis</name>
    <dbReference type="NCBI Taxonomy" id="2978478"/>
    <lineage>
        <taxon>Bacteria</taxon>
        <taxon>Pseudomonadati</taxon>
        <taxon>Pseudomonadota</taxon>
        <taxon>Alphaproteobacteria</taxon>
        <taxon>Hyphomicrobiales</taxon>
        <taxon>Phyllobacteriaceae</taxon>
        <taxon>Chelativorans</taxon>
    </lineage>
</organism>
<dbReference type="CDD" id="cd00448">
    <property type="entry name" value="YjgF_YER057c_UK114_family"/>
    <property type="match status" value="1"/>
</dbReference>
<dbReference type="Gene3D" id="3.30.1330.40">
    <property type="entry name" value="RutC-like"/>
    <property type="match status" value="1"/>
</dbReference>
<dbReference type="PANTHER" id="PTHR11803:SF58">
    <property type="entry name" value="PROTEIN HMF1-RELATED"/>
    <property type="match status" value="1"/>
</dbReference>
<keyword evidence="3" id="KW-1185">Reference proteome</keyword>
<comment type="similarity">
    <text evidence="1">Belongs to the RutC family.</text>
</comment>
<dbReference type="SUPFAM" id="SSF55298">
    <property type="entry name" value="YjgF-like"/>
    <property type="match status" value="1"/>
</dbReference>
<dbReference type="RefSeq" id="WP_260904095.1">
    <property type="nucleotide sequence ID" value="NZ_JAOCZP010000004.1"/>
</dbReference>
<reference evidence="2 3" key="1">
    <citation type="submission" date="2022-09" db="EMBL/GenBank/DDBJ databases">
        <title>Chelativorans salina sp. nov., a novel slightly halophilic bacterium isolated from a saline lake sediment enrichment.</title>
        <authorList>
            <person name="Gao L."/>
            <person name="Fang B.-Z."/>
            <person name="Li W.-J."/>
        </authorList>
    </citation>
    <scope>NUCLEOTIDE SEQUENCE [LARGE SCALE GENOMIC DNA]</scope>
    <source>
        <strain evidence="2 3">EGI FJ00035</strain>
    </source>
</reference>